<proteinExistence type="predicted"/>
<sequence>MIGADLLHIWHLGVGRDALGSILRILIKEHYWPGSNIDKRLSYASACLKGWCKQKKLPLAIKGLTQQNLNWGSEYPELRCKGSDTRCVLEWLNDELQRRPCRDSDVSTVAWM</sequence>
<gene>
    <name evidence="1" type="ORF">CCMP2556_LOCUS41593</name>
</gene>
<evidence type="ECO:0000313" key="1">
    <source>
        <dbReference type="EMBL" id="CAK9085706.1"/>
    </source>
</evidence>
<protein>
    <submittedName>
        <fullName evidence="1">Uncharacterized protein</fullName>
    </submittedName>
</protein>
<keyword evidence="2" id="KW-1185">Reference proteome</keyword>
<comment type="caution">
    <text evidence="1">The sequence shown here is derived from an EMBL/GenBank/DDBJ whole genome shotgun (WGS) entry which is preliminary data.</text>
</comment>
<accession>A0ABP0QFA8</accession>
<name>A0ABP0QFA8_9DINO</name>
<dbReference type="EMBL" id="CAXAMN010024339">
    <property type="protein sequence ID" value="CAK9085706.1"/>
    <property type="molecule type" value="Genomic_DNA"/>
</dbReference>
<reference evidence="1 2" key="1">
    <citation type="submission" date="2024-02" db="EMBL/GenBank/DDBJ databases">
        <authorList>
            <person name="Chen Y."/>
            <person name="Shah S."/>
            <person name="Dougan E. K."/>
            <person name="Thang M."/>
            <person name="Chan C."/>
        </authorList>
    </citation>
    <scope>NUCLEOTIDE SEQUENCE [LARGE SCALE GENOMIC DNA]</scope>
</reference>
<dbReference type="Proteomes" id="UP001642484">
    <property type="component" value="Unassembled WGS sequence"/>
</dbReference>
<evidence type="ECO:0000313" key="2">
    <source>
        <dbReference type="Proteomes" id="UP001642484"/>
    </source>
</evidence>
<organism evidence="1 2">
    <name type="scientific">Durusdinium trenchii</name>
    <dbReference type="NCBI Taxonomy" id="1381693"/>
    <lineage>
        <taxon>Eukaryota</taxon>
        <taxon>Sar</taxon>
        <taxon>Alveolata</taxon>
        <taxon>Dinophyceae</taxon>
        <taxon>Suessiales</taxon>
        <taxon>Symbiodiniaceae</taxon>
        <taxon>Durusdinium</taxon>
    </lineage>
</organism>